<evidence type="ECO:0000256" key="1">
    <source>
        <dbReference type="SAM" id="MobiDB-lite"/>
    </source>
</evidence>
<dbReference type="Proteomes" id="UP000501518">
    <property type="component" value="Chromosome"/>
</dbReference>
<evidence type="ECO:0000313" key="3">
    <source>
        <dbReference type="Proteomes" id="UP000501518"/>
    </source>
</evidence>
<dbReference type="EMBL" id="CP035810">
    <property type="protein sequence ID" value="QIN29341.1"/>
    <property type="molecule type" value="Genomic_DNA"/>
</dbReference>
<feature type="compositionally biased region" description="Pro residues" evidence="1">
    <location>
        <begin position="268"/>
        <end position="299"/>
    </location>
</feature>
<dbReference type="RefSeq" id="WP_165883755.1">
    <property type="nucleotide sequence ID" value="NZ_CP035810.1"/>
</dbReference>
<dbReference type="Pfam" id="PF21813">
    <property type="entry name" value="DUF6882"/>
    <property type="match status" value="1"/>
</dbReference>
<evidence type="ECO:0000313" key="2">
    <source>
        <dbReference type="EMBL" id="QIN29341.1"/>
    </source>
</evidence>
<dbReference type="InterPro" id="IPR049249">
    <property type="entry name" value="DUF6882"/>
</dbReference>
<accession>A0A6G8KXJ3</accession>
<proteinExistence type="predicted"/>
<feature type="compositionally biased region" description="Pro residues" evidence="1">
    <location>
        <begin position="307"/>
        <end position="316"/>
    </location>
</feature>
<feature type="region of interest" description="Disordered" evidence="1">
    <location>
        <begin position="251"/>
        <end position="336"/>
    </location>
</feature>
<name>A0A6G8KXJ3_9MICO</name>
<sequence length="336" mass="35810">MTDTLQDLVNRAVFLSAEMQAVFGRRIAGADWEVDFGAEPPTLRFTGEQPLDVRAHMLGSESQQTSTWHWGWDNINDFPAPVVDLSHAVRRHGAAHELGEFTTEEIDLTDELALRLTLASKTLTGLWAHYPVDAGGGSVVWLLVEHPELTLGEPAIRDLVRSLAQGLTETEVTDHRAALIAYSQQRGFPLAELEGSSLRLLAADGSADVTFDEQNRITNCALHQPLEGEAAEQFAGAGTTPATTPAAALEEPVPAPAPEPAPEAVEPEPAPAPAEPVTEPTPEPPPEPAPAPEPEPAAPAPAAEQPAPEPAPAPAPEPEKKDKPKKKGFFKKLFGG</sequence>
<reference evidence="2 3" key="1">
    <citation type="submission" date="2019-02" db="EMBL/GenBank/DDBJ databases">
        <title>Complete Genome Sequence and Methylome Analysis of Brevibacterium luteolum NEB1784.</title>
        <authorList>
            <person name="Fomenkov A."/>
            <person name="Roberts R.J."/>
        </authorList>
    </citation>
    <scope>NUCLEOTIDE SEQUENCE [LARGE SCALE GENOMIC DNA]</scope>
    <source>
        <strain evidence="2 3">NEB1784</strain>
    </source>
</reference>
<organism evidence="2 3">
    <name type="scientific">Brevibacterium luteolum</name>
    <dbReference type="NCBI Taxonomy" id="199591"/>
    <lineage>
        <taxon>Bacteria</taxon>
        <taxon>Bacillati</taxon>
        <taxon>Actinomycetota</taxon>
        <taxon>Actinomycetes</taxon>
        <taxon>Micrococcales</taxon>
        <taxon>Brevibacteriaceae</taxon>
        <taxon>Brevibacterium</taxon>
    </lineage>
</organism>
<dbReference type="KEGG" id="blut:EW640_08690"/>
<gene>
    <name evidence="2" type="ORF">EW640_08690</name>
</gene>
<protein>
    <submittedName>
        <fullName evidence="2">Uncharacterized protein</fullName>
    </submittedName>
</protein>
<dbReference type="AlphaFoldDB" id="A0A6G8KXJ3"/>